<feature type="transmembrane region" description="Helical" evidence="10">
    <location>
        <begin position="685"/>
        <end position="705"/>
    </location>
</feature>
<dbReference type="InterPro" id="IPR035979">
    <property type="entry name" value="RBD_domain_sf"/>
</dbReference>
<feature type="region of interest" description="Disordered" evidence="9">
    <location>
        <begin position="1704"/>
        <end position="1726"/>
    </location>
</feature>
<dbReference type="OrthoDB" id="432309at2759"/>
<feature type="region of interest" description="Disordered" evidence="9">
    <location>
        <begin position="1506"/>
        <end position="1528"/>
    </location>
</feature>
<keyword evidence="3" id="KW-0677">Repeat</keyword>
<name>A0A1Q9DP13_SYMMI</name>
<dbReference type="GO" id="GO:0003723">
    <property type="term" value="F:RNA binding"/>
    <property type="evidence" value="ECO:0007669"/>
    <property type="project" value="UniProtKB-UniRule"/>
</dbReference>
<feature type="transmembrane region" description="Helical" evidence="10">
    <location>
        <begin position="889"/>
        <end position="908"/>
    </location>
</feature>
<feature type="region of interest" description="Disordered" evidence="9">
    <location>
        <begin position="1561"/>
        <end position="1585"/>
    </location>
</feature>
<dbReference type="Gene3D" id="3.30.70.330">
    <property type="match status" value="1"/>
</dbReference>
<reference evidence="13 14" key="1">
    <citation type="submission" date="2016-02" db="EMBL/GenBank/DDBJ databases">
        <title>Genome analysis of coral dinoflagellate symbionts highlights evolutionary adaptations to a symbiotic lifestyle.</title>
        <authorList>
            <person name="Aranda M."/>
            <person name="Li Y."/>
            <person name="Liew Y.J."/>
            <person name="Baumgarten S."/>
            <person name="Simakov O."/>
            <person name="Wilson M."/>
            <person name="Piel J."/>
            <person name="Ashoor H."/>
            <person name="Bougouffa S."/>
            <person name="Bajic V.B."/>
            <person name="Ryu T."/>
            <person name="Ravasi T."/>
            <person name="Bayer T."/>
            <person name="Micklem G."/>
            <person name="Kim H."/>
            <person name="Bhak J."/>
            <person name="Lajeunesse T.C."/>
            <person name="Voolstra C.R."/>
        </authorList>
    </citation>
    <scope>NUCLEOTIDE SEQUENCE [LARGE SCALE GENOMIC DNA]</scope>
    <source>
        <strain evidence="13 14">CCMP2467</strain>
    </source>
</reference>
<dbReference type="SMART" id="SM00360">
    <property type="entry name" value="RRM"/>
    <property type="match status" value="1"/>
</dbReference>
<dbReference type="InterPro" id="IPR001623">
    <property type="entry name" value="DnaJ_domain"/>
</dbReference>
<evidence type="ECO:0000313" key="14">
    <source>
        <dbReference type="Proteomes" id="UP000186817"/>
    </source>
</evidence>
<protein>
    <submittedName>
        <fullName evidence="13">Putative sodium-coupled neutral amino acid transporter 10</fullName>
    </submittedName>
</protein>
<evidence type="ECO:0000259" key="12">
    <source>
        <dbReference type="PROSITE" id="PS50102"/>
    </source>
</evidence>
<feature type="domain" description="J" evidence="11">
    <location>
        <begin position="195"/>
        <end position="256"/>
    </location>
</feature>
<dbReference type="EMBL" id="LSRX01000452">
    <property type="protein sequence ID" value="OLP96914.1"/>
    <property type="molecule type" value="Genomic_DNA"/>
</dbReference>
<dbReference type="SUPFAM" id="SSF54928">
    <property type="entry name" value="RNA-binding domain, RBD"/>
    <property type="match status" value="1"/>
</dbReference>
<keyword evidence="8" id="KW-0175">Coiled coil</keyword>
<organism evidence="13 14">
    <name type="scientific">Symbiodinium microadriaticum</name>
    <name type="common">Dinoflagellate</name>
    <name type="synonym">Zooxanthella microadriatica</name>
    <dbReference type="NCBI Taxonomy" id="2951"/>
    <lineage>
        <taxon>Eukaryota</taxon>
        <taxon>Sar</taxon>
        <taxon>Alveolata</taxon>
        <taxon>Dinophyceae</taxon>
        <taxon>Suessiales</taxon>
        <taxon>Symbiodiniaceae</taxon>
        <taxon>Symbiodinium</taxon>
    </lineage>
</organism>
<dbReference type="Proteomes" id="UP000186817">
    <property type="component" value="Unassembled WGS sequence"/>
</dbReference>
<sequence length="1854" mass="200432">MAEPPKKRPKLRDRGPYTEEERAAASELERKLMELADLVTNRPNGAGIFHREREACVEVATRLCPGIVEKLQNLPFRANTKGMHGGALDKIIAELKAGGPHRPEAVQDAASPDPQPDEPGAGKDEPGAGKRKLPKAAAKCPAKRKAQPKQAVAEAEPEAVAAIRQLRQLEGGVPQRQEVRDTAAAAGRSRNDLESHYRELELQPGASLREINIAYRRRALQTHPDKGGSSALFGQVQAAYMALRESLRKAEEETSLTECSDRLFAALLLRGECPADELKLYKVEVLKKFRSKLQGMSKQAPLEDAEPEETSSKGLSRQRTGYSVDVSWRSFRMRATHIPTLEHALAIHVAAMNTRQRALARHTKYLEQRKSATGGTAGLKKPAEEVHPLDRQELEALMAEASWTFQFASDVHGIPGKKIRVMSPWTPSLATALEFRGLIYAAIDAGNTTRIAALKKQMAKEAAQHRENAPKARAALLEAIDQCIAAEPARTREALPQQMKAIQDDRPFASQGRSLSIEEPQSPNSRAEVSSFVDFPVELEEESAKAALQSNTEAIFNLLNNALGVSLLAVGWVCSEVGLVLGLVLYAGSNFLNRYTLHLIYRSCQLAKVKVSYPDVGQWCFGPAGFSVIATFMTIQMCCSCTAYAVTVADVLADTFEWQQERKKAAAVGFLLLLPFTFIRSLKRIAVLSSVATFACVIQMLAIAIPCYADVLKGDTFVEHMGREPGKLLYYTLEPSKLIKVLPVILLAYSTQASSPIILASMQDNSWENVRRVTGFVYFLLYVISAIFGHSVYLRYSDLCTNSALTTIGQRPVDQVARWCGFVLVFISYIFMMFPVRNVLMSACLRKDELRHEAPYPVFAALSVGLCLFLSMLSVVAQALGGLEYCLRFGGGCCATLMAMVFPPLLFVRTRAERGWDARVVCGSRGGLAMILAIGTSVWILSNTKLVEDILETIHNGLLERLFEENAKMKVHQDKLRLDLERSEEKNAALTDANSELVQAVCSAQNTARAERNKHEVERRGNLAIAKSLQAERREEEAGRREFTLRCLVTIVWSYATFRQKEEALFQSIGDHLISQVHTANCGELANTAWAYGLLQIQHERLFQELARRATVRLQDFKQQEVAGIMWGFAANNFFQAAFFNNASLAAQRLVLTPQQLTNILWALTRRKCRQSSLQSAVMALLPAATRQLDRFSMPEIAICSLAAAKVAKNMEGSGKGGGPKISNAVDFCTAAMQQALSRLSQLSNQLLVNLAAAFLLVGAPGAVVVLAAVGREALDRMQMLENTVLLHLIRVFSIDLAKLQPPALLEGACQGMFRALFAEAARRMDSLKPREMQSLSLLCAQPLGLTDAGDMSAGDLRSCCFALATTGNGAHQPLSLLDELVEGPPSEELFVTGLPMDCSSVQAKQIFKQYGGVKQANVLPVAAGKTAAAAFVIMESVEDARWVVDHVNGNVPQGLSNPVTVAFATPRADRKGGGKGMKGGMGGMKGMPPEMMQMMTMMMASMGKGGGGGSGGGGWGSEGDGGWGGAGAGGWGDAGGWGGGSKGYGGYDNYKGGGKGFGDDHEVFWDPDPVEVPKQTPSTASNAPAAAAFPTGVAVGVFAPPAGPMGAWPAGHEPPRPEMGAAFPGWFAPGQQPGMVRPFPCGYPSQDAPSGSPAPQTQGAPLAPGQAGQQASRPSGDLQAAETATRGENKVMYSVKNTFLHIDEPEEQEEDPQLGASGPWASEEGLGEPLPFLPKDIELTELQAFRADYMKFRAGQATGARGEIQDVPEVPLASESTIGALDLQQSGQYPVPFAGQPMFSPKRGRKGDGGSSLAGSRNLPDDILAKPSRRTLKRMPAEVVCTVVARHSGPDCS</sequence>
<keyword evidence="4 7" id="KW-0694">RNA-binding</keyword>
<dbReference type="GO" id="GO:0015179">
    <property type="term" value="F:L-amino acid transmembrane transporter activity"/>
    <property type="evidence" value="ECO:0007669"/>
    <property type="project" value="TreeGrafter"/>
</dbReference>
<dbReference type="PANTHER" id="PTHR22950">
    <property type="entry name" value="AMINO ACID TRANSPORTER"/>
    <property type="match status" value="1"/>
</dbReference>
<evidence type="ECO:0000256" key="4">
    <source>
        <dbReference type="ARBA" id="ARBA00022884"/>
    </source>
</evidence>
<dbReference type="PROSITE" id="PS50076">
    <property type="entry name" value="DNAJ_2"/>
    <property type="match status" value="1"/>
</dbReference>
<dbReference type="SUPFAM" id="SSF46565">
    <property type="entry name" value="Chaperone J-domain"/>
    <property type="match status" value="1"/>
</dbReference>
<evidence type="ECO:0000256" key="5">
    <source>
        <dbReference type="ARBA" id="ARBA00022989"/>
    </source>
</evidence>
<comment type="caution">
    <text evidence="13">The sequence shown here is derived from an EMBL/GenBank/DDBJ whole genome shotgun (WGS) entry which is preliminary data.</text>
</comment>
<keyword evidence="6 10" id="KW-0472">Membrane</keyword>
<evidence type="ECO:0000256" key="10">
    <source>
        <dbReference type="SAM" id="Phobius"/>
    </source>
</evidence>
<keyword evidence="2 10" id="KW-0812">Transmembrane</keyword>
<dbReference type="Pfam" id="PF00076">
    <property type="entry name" value="RRM_1"/>
    <property type="match status" value="1"/>
</dbReference>
<feature type="domain" description="RRM" evidence="12">
    <location>
        <begin position="1388"/>
        <end position="1467"/>
    </location>
</feature>
<feature type="compositionally biased region" description="Low complexity" evidence="9">
    <location>
        <begin position="1654"/>
        <end position="1672"/>
    </location>
</feature>
<feature type="region of interest" description="Disordered" evidence="9">
    <location>
        <begin position="1629"/>
        <end position="1690"/>
    </location>
</feature>
<evidence type="ECO:0000259" key="11">
    <source>
        <dbReference type="PROSITE" id="PS50076"/>
    </source>
</evidence>
<comment type="subcellular location">
    <subcellularLocation>
        <location evidence="1">Membrane</location>
        <topology evidence="1">Multi-pass membrane protein</topology>
    </subcellularLocation>
</comment>
<feature type="region of interest" description="Disordered" evidence="9">
    <location>
        <begin position="172"/>
        <end position="191"/>
    </location>
</feature>
<dbReference type="InterPro" id="IPR036869">
    <property type="entry name" value="J_dom_sf"/>
</dbReference>
<dbReference type="GO" id="GO:0016020">
    <property type="term" value="C:membrane"/>
    <property type="evidence" value="ECO:0007669"/>
    <property type="project" value="UniProtKB-SubCell"/>
</dbReference>
<dbReference type="SMART" id="SM00271">
    <property type="entry name" value="DnaJ"/>
    <property type="match status" value="1"/>
</dbReference>
<dbReference type="PRINTS" id="PR00961">
    <property type="entry name" value="HUDSXLRNA"/>
</dbReference>
<dbReference type="InterPro" id="IPR012677">
    <property type="entry name" value="Nucleotide-bd_a/b_plait_sf"/>
</dbReference>
<dbReference type="InterPro" id="IPR002343">
    <property type="entry name" value="Hud_Sxl_RNA"/>
</dbReference>
<feature type="transmembrane region" description="Helical" evidence="10">
    <location>
        <begin position="816"/>
        <end position="836"/>
    </location>
</feature>
<evidence type="ECO:0000256" key="3">
    <source>
        <dbReference type="ARBA" id="ARBA00022737"/>
    </source>
</evidence>
<accession>A0A1Q9DP13</accession>
<evidence type="ECO:0000256" key="9">
    <source>
        <dbReference type="SAM" id="MobiDB-lite"/>
    </source>
</evidence>
<evidence type="ECO:0000256" key="7">
    <source>
        <dbReference type="PROSITE-ProRule" id="PRU00176"/>
    </source>
</evidence>
<feature type="transmembrane region" description="Helical" evidence="10">
    <location>
        <begin position="773"/>
        <end position="796"/>
    </location>
</feature>
<feature type="transmembrane region" description="Helical" evidence="10">
    <location>
        <begin position="562"/>
        <end position="587"/>
    </location>
</feature>
<dbReference type="Pfam" id="PF01490">
    <property type="entry name" value="Aa_trans"/>
    <property type="match status" value="1"/>
</dbReference>
<feature type="region of interest" description="Disordered" evidence="9">
    <location>
        <begin position="100"/>
        <end position="153"/>
    </location>
</feature>
<dbReference type="PROSITE" id="PS50102">
    <property type="entry name" value="RRM"/>
    <property type="match status" value="1"/>
</dbReference>
<dbReference type="Gene3D" id="1.10.287.110">
    <property type="entry name" value="DnaJ domain"/>
    <property type="match status" value="1"/>
</dbReference>
<feature type="region of interest" description="Disordered" evidence="9">
    <location>
        <begin position="1"/>
        <end position="25"/>
    </location>
</feature>
<feature type="transmembrane region" description="Helical" evidence="10">
    <location>
        <begin position="738"/>
        <end position="761"/>
    </location>
</feature>
<feature type="coiled-coil region" evidence="8">
    <location>
        <begin position="973"/>
        <end position="1000"/>
    </location>
</feature>
<dbReference type="CDD" id="cd06257">
    <property type="entry name" value="DnaJ"/>
    <property type="match status" value="1"/>
</dbReference>
<proteinExistence type="predicted"/>
<gene>
    <name evidence="13" type="primary">Slc38a10</name>
    <name evidence="13" type="ORF">AK812_SmicGene20805</name>
</gene>
<dbReference type="InterPro" id="IPR000504">
    <property type="entry name" value="RRM_dom"/>
</dbReference>
<evidence type="ECO:0000256" key="8">
    <source>
        <dbReference type="SAM" id="Coils"/>
    </source>
</evidence>
<feature type="region of interest" description="Disordered" evidence="9">
    <location>
        <begin position="296"/>
        <end position="318"/>
    </location>
</feature>
<dbReference type="Pfam" id="PF00226">
    <property type="entry name" value="DnaJ"/>
    <property type="match status" value="1"/>
</dbReference>
<keyword evidence="5 10" id="KW-1133">Transmembrane helix</keyword>
<evidence type="ECO:0000256" key="1">
    <source>
        <dbReference type="ARBA" id="ARBA00004141"/>
    </source>
</evidence>
<evidence type="ECO:0000313" key="13">
    <source>
        <dbReference type="EMBL" id="OLP96914.1"/>
    </source>
</evidence>
<feature type="transmembrane region" description="Helical" evidence="10">
    <location>
        <begin position="856"/>
        <end position="877"/>
    </location>
</feature>
<dbReference type="InterPro" id="IPR013057">
    <property type="entry name" value="AA_transpt_TM"/>
</dbReference>
<keyword evidence="14" id="KW-1185">Reference proteome</keyword>
<evidence type="ECO:0000256" key="2">
    <source>
        <dbReference type="ARBA" id="ARBA00022692"/>
    </source>
</evidence>
<feature type="region of interest" description="Disordered" evidence="9">
    <location>
        <begin position="1794"/>
        <end position="1830"/>
    </location>
</feature>
<evidence type="ECO:0000256" key="6">
    <source>
        <dbReference type="ARBA" id="ARBA00023136"/>
    </source>
</evidence>
<feature type="transmembrane region" description="Helical" evidence="10">
    <location>
        <begin position="1247"/>
        <end position="1270"/>
    </location>
</feature>
<dbReference type="GO" id="GO:1990904">
    <property type="term" value="C:ribonucleoprotein complex"/>
    <property type="evidence" value="ECO:0007669"/>
    <property type="project" value="InterPro"/>
</dbReference>